<feature type="domain" description="PRC-barrel" evidence="3">
    <location>
        <begin position="68"/>
        <end position="139"/>
    </location>
</feature>
<evidence type="ECO:0000313" key="5">
    <source>
        <dbReference type="Proteomes" id="UP000655037"/>
    </source>
</evidence>
<name>A0AAE2REP2_AGRVI</name>
<comment type="caution">
    <text evidence="4">The sequence shown here is derived from an EMBL/GenBank/DDBJ whole genome shotgun (WGS) entry which is preliminary data.</text>
</comment>
<dbReference type="SUPFAM" id="SSF50346">
    <property type="entry name" value="PRC-barrel domain"/>
    <property type="match status" value="1"/>
</dbReference>
<protein>
    <submittedName>
        <fullName evidence="4">PRC-barrel domain-containing protein</fullName>
    </submittedName>
</protein>
<dbReference type="AlphaFoldDB" id="A0AAE2REP2"/>
<dbReference type="Pfam" id="PF05239">
    <property type="entry name" value="PRC"/>
    <property type="match status" value="1"/>
</dbReference>
<feature type="region of interest" description="Disordered" evidence="1">
    <location>
        <begin position="28"/>
        <end position="52"/>
    </location>
</feature>
<proteinExistence type="predicted"/>
<feature type="region of interest" description="Disordered" evidence="1">
    <location>
        <begin position="144"/>
        <end position="177"/>
    </location>
</feature>
<gene>
    <name evidence="4" type="ORF">IEI95_022910</name>
</gene>
<evidence type="ECO:0000256" key="1">
    <source>
        <dbReference type="SAM" id="MobiDB-lite"/>
    </source>
</evidence>
<reference evidence="4" key="1">
    <citation type="submission" date="2020-11" db="EMBL/GenBank/DDBJ databases">
        <title>Agrobacterium vitis strain K377 genome.</title>
        <authorList>
            <person name="Xi H."/>
        </authorList>
    </citation>
    <scope>NUCLEOTIDE SEQUENCE</scope>
    <source>
        <strain evidence="4">K377</strain>
    </source>
</reference>
<feature type="chain" id="PRO_5044471098" evidence="2">
    <location>
        <begin position="26"/>
        <end position="177"/>
    </location>
</feature>
<evidence type="ECO:0000313" key="4">
    <source>
        <dbReference type="EMBL" id="MBF2717068.1"/>
    </source>
</evidence>
<dbReference type="Proteomes" id="UP000655037">
    <property type="component" value="Unassembled WGS sequence"/>
</dbReference>
<sequence>MNKTLNFVAATVLMGSTVVAPMAFAQSATTPATPGTTTTAPSTGTAPAMTTPGASAAMDTYLTQQGSDQLAASNYVGQNVYAGDKSIGEIKDLIMQQNGGLVAAVIGVGGFLGIGEKNVAVPVSKITVTRDAQNADKLRLTTTETAETLKSAPEFKTLEEQKADSGTTASTPATVTK</sequence>
<organism evidence="4 5">
    <name type="scientific">Agrobacterium vitis</name>
    <name type="common">Rhizobium vitis</name>
    <dbReference type="NCBI Taxonomy" id="373"/>
    <lineage>
        <taxon>Bacteria</taxon>
        <taxon>Pseudomonadati</taxon>
        <taxon>Pseudomonadota</taxon>
        <taxon>Alphaproteobacteria</taxon>
        <taxon>Hyphomicrobiales</taxon>
        <taxon>Rhizobiaceae</taxon>
        <taxon>Rhizobium/Agrobacterium group</taxon>
        <taxon>Agrobacterium</taxon>
    </lineage>
</organism>
<accession>A0AAE2REP2</accession>
<dbReference type="PANTHER" id="PTHR36505:SF1">
    <property type="entry name" value="BLR1072 PROTEIN"/>
    <property type="match status" value="1"/>
</dbReference>
<evidence type="ECO:0000256" key="2">
    <source>
        <dbReference type="SAM" id="SignalP"/>
    </source>
</evidence>
<dbReference type="RefSeq" id="WP_071202477.1">
    <property type="nucleotide sequence ID" value="NZ_AP023279.1"/>
</dbReference>
<feature type="compositionally biased region" description="Polar residues" evidence="1">
    <location>
        <begin position="164"/>
        <end position="177"/>
    </location>
</feature>
<evidence type="ECO:0000259" key="3">
    <source>
        <dbReference type="Pfam" id="PF05239"/>
    </source>
</evidence>
<dbReference type="InterPro" id="IPR011033">
    <property type="entry name" value="PRC_barrel-like_sf"/>
</dbReference>
<keyword evidence="2" id="KW-0732">Signal</keyword>
<dbReference type="EMBL" id="JACXXJ020000005">
    <property type="protein sequence ID" value="MBF2717068.1"/>
    <property type="molecule type" value="Genomic_DNA"/>
</dbReference>
<feature type="signal peptide" evidence="2">
    <location>
        <begin position="1"/>
        <end position="25"/>
    </location>
</feature>
<dbReference type="InterPro" id="IPR027275">
    <property type="entry name" value="PRC-brl_dom"/>
</dbReference>
<dbReference type="PANTHER" id="PTHR36505">
    <property type="entry name" value="BLR1072 PROTEIN"/>
    <property type="match status" value="1"/>
</dbReference>
<dbReference type="Gene3D" id="2.30.30.240">
    <property type="entry name" value="PRC-barrel domain"/>
    <property type="match status" value="1"/>
</dbReference>